<dbReference type="Proteomes" id="UP000018877">
    <property type="component" value="Unassembled WGS sequence"/>
</dbReference>
<reference evidence="1 2" key="1">
    <citation type="journal article" date="2014" name="Environ. Microbiol.">
        <title>The nitrate-ammonifying and nosZ-carrying bacterium Bacillus vireti is a potent source and sink for nitric and nitrous oxide under high nitrate conditions.</title>
        <authorList>
            <person name="Mania D."/>
            <person name="Heylen K."/>
            <person name="van Spanning R.J."/>
            <person name="Frostegard A."/>
        </authorList>
    </citation>
    <scope>NUCLEOTIDE SEQUENCE [LARGE SCALE GENOMIC DNA]</scope>
    <source>
        <strain evidence="1 2">LMG 21834</strain>
    </source>
</reference>
<protein>
    <recommendedName>
        <fullName evidence="3">DUF2292 domain-containing protein</fullName>
    </recommendedName>
</protein>
<evidence type="ECO:0000313" key="2">
    <source>
        <dbReference type="Proteomes" id="UP000018877"/>
    </source>
</evidence>
<dbReference type="EMBL" id="ALAN01000015">
    <property type="protein sequence ID" value="ETI70469.1"/>
    <property type="molecule type" value="Genomic_DNA"/>
</dbReference>
<keyword evidence="2" id="KW-1185">Reference proteome</keyword>
<comment type="caution">
    <text evidence="1">The sequence shown here is derived from an EMBL/GenBank/DDBJ whole genome shotgun (WGS) entry which is preliminary data.</text>
</comment>
<name>A0AB94ITS0_9BACI</name>
<dbReference type="Pfam" id="PF10055">
    <property type="entry name" value="DUF2292"/>
    <property type="match status" value="1"/>
</dbReference>
<sequence>MTFILGDKVLTVVVLTPSLMGKTFFFERRRIKLKADEKEELIAHLEKMMETLKYGSITLVVQDGKIVQIEKNEKVRLKPNKHR</sequence>
<accession>A0AB94ITS0</accession>
<evidence type="ECO:0000313" key="1">
    <source>
        <dbReference type="EMBL" id="ETI70469.1"/>
    </source>
</evidence>
<proteinExistence type="predicted"/>
<evidence type="ECO:0008006" key="3">
    <source>
        <dbReference type="Google" id="ProtNLM"/>
    </source>
</evidence>
<dbReference type="AlphaFoldDB" id="A0AB94ITS0"/>
<organism evidence="1 2">
    <name type="scientific">Neobacillus vireti LMG 21834</name>
    <dbReference type="NCBI Taxonomy" id="1131730"/>
    <lineage>
        <taxon>Bacteria</taxon>
        <taxon>Bacillati</taxon>
        <taxon>Bacillota</taxon>
        <taxon>Bacilli</taxon>
        <taxon>Bacillales</taxon>
        <taxon>Bacillaceae</taxon>
        <taxon>Neobacillus</taxon>
    </lineage>
</organism>
<dbReference type="InterPro" id="IPR018743">
    <property type="entry name" value="DUF2292"/>
</dbReference>
<gene>
    <name evidence="1" type="ORF">BAVI_01934</name>
</gene>